<evidence type="ECO:0000256" key="5">
    <source>
        <dbReference type="PIRSR" id="PIRSR001338-1"/>
    </source>
</evidence>
<protein>
    <recommendedName>
        <fullName evidence="3 4">N5-carboxyaminoimidazole ribonucleotide mutase</fullName>
        <shortName evidence="3 4">N5-CAIR mutase</shortName>
        <ecNumber evidence="3 4">5.4.99.18</ecNumber>
    </recommendedName>
    <alternativeName>
        <fullName evidence="3">5-(carboxyamino)imidazole ribonucleotide mutase</fullName>
    </alternativeName>
</protein>
<dbReference type="EC" id="5.4.99.18" evidence="3 4"/>
<keyword evidence="2 3" id="KW-0413">Isomerase</keyword>
<dbReference type="Proteomes" id="UP000295244">
    <property type="component" value="Unassembled WGS sequence"/>
</dbReference>
<comment type="caution">
    <text evidence="7">The sequence shown here is derived from an EMBL/GenBank/DDBJ whole genome shotgun (WGS) entry which is preliminary data.</text>
</comment>
<evidence type="ECO:0000313" key="7">
    <source>
        <dbReference type="EMBL" id="TCJ20516.1"/>
    </source>
</evidence>
<dbReference type="GO" id="GO:0006189">
    <property type="term" value="P:'de novo' IMP biosynthetic process"/>
    <property type="evidence" value="ECO:0007669"/>
    <property type="project" value="UniProtKB-UniRule"/>
</dbReference>
<dbReference type="GO" id="GO:0016829">
    <property type="term" value="F:lyase activity"/>
    <property type="evidence" value="ECO:0007669"/>
    <property type="project" value="UniProtKB-KW"/>
</dbReference>
<dbReference type="PIRSF" id="PIRSF001338">
    <property type="entry name" value="AIR_carboxylase"/>
    <property type="match status" value="1"/>
</dbReference>
<evidence type="ECO:0000256" key="4">
    <source>
        <dbReference type="PIRNR" id="PIRNR001338"/>
    </source>
</evidence>
<dbReference type="SUPFAM" id="SSF52255">
    <property type="entry name" value="N5-CAIR mutase (phosphoribosylaminoimidazole carboxylase, PurE)"/>
    <property type="match status" value="1"/>
</dbReference>
<dbReference type="RefSeq" id="WP_132687487.1">
    <property type="nucleotide sequence ID" value="NZ_SKBU01000003.1"/>
</dbReference>
<evidence type="ECO:0000256" key="2">
    <source>
        <dbReference type="ARBA" id="ARBA00023235"/>
    </source>
</evidence>
<dbReference type="InterPro" id="IPR000031">
    <property type="entry name" value="PurE_dom"/>
</dbReference>
<feature type="binding site" evidence="3 5">
    <location>
        <position position="14"/>
    </location>
    <ligand>
        <name>substrate</name>
    </ligand>
</feature>
<feature type="binding site" evidence="3 5">
    <location>
        <position position="11"/>
    </location>
    <ligand>
        <name>substrate</name>
    </ligand>
</feature>
<evidence type="ECO:0000259" key="6">
    <source>
        <dbReference type="SMART" id="SM01001"/>
    </source>
</evidence>
<dbReference type="HAMAP" id="MF_01929">
    <property type="entry name" value="PurE_classI"/>
    <property type="match status" value="1"/>
</dbReference>
<keyword evidence="7" id="KW-0456">Lyase</keyword>
<dbReference type="PANTHER" id="PTHR23046:SF2">
    <property type="entry name" value="PHOSPHORIBOSYLAMINOIMIDAZOLE CARBOXYLASE"/>
    <property type="match status" value="1"/>
</dbReference>
<organism evidence="7 8">
    <name type="scientific">Rubrobacter taiwanensis</name>
    <dbReference type="NCBI Taxonomy" id="185139"/>
    <lineage>
        <taxon>Bacteria</taxon>
        <taxon>Bacillati</taxon>
        <taxon>Actinomycetota</taxon>
        <taxon>Rubrobacteria</taxon>
        <taxon>Rubrobacterales</taxon>
        <taxon>Rubrobacteraceae</taxon>
        <taxon>Rubrobacter</taxon>
    </lineage>
</organism>
<name>A0A4R1BTA6_9ACTN</name>
<dbReference type="InterPro" id="IPR024694">
    <property type="entry name" value="PurE_prokaryotes"/>
</dbReference>
<comment type="catalytic activity">
    <reaction evidence="3 4">
        <text>5-carboxyamino-1-(5-phospho-D-ribosyl)imidazole + H(+) = 5-amino-1-(5-phospho-D-ribosyl)imidazole-4-carboxylate</text>
        <dbReference type="Rhea" id="RHEA:13193"/>
        <dbReference type="ChEBI" id="CHEBI:15378"/>
        <dbReference type="ChEBI" id="CHEBI:58730"/>
        <dbReference type="ChEBI" id="CHEBI:77657"/>
        <dbReference type="EC" id="5.4.99.18"/>
    </reaction>
</comment>
<dbReference type="PANTHER" id="PTHR23046">
    <property type="entry name" value="PHOSPHORIBOSYLAMINOIMIDAZOLE CARBOXYLASE CATALYTIC SUBUNIT"/>
    <property type="match status" value="1"/>
</dbReference>
<dbReference type="SMART" id="SM01001">
    <property type="entry name" value="AIRC"/>
    <property type="match status" value="1"/>
</dbReference>
<dbReference type="EMBL" id="SKBU01000003">
    <property type="protein sequence ID" value="TCJ20516.1"/>
    <property type="molecule type" value="Genomic_DNA"/>
</dbReference>
<evidence type="ECO:0000256" key="3">
    <source>
        <dbReference type="HAMAP-Rule" id="MF_01929"/>
    </source>
</evidence>
<dbReference type="AlphaFoldDB" id="A0A4R1BTA6"/>
<reference evidence="7 8" key="1">
    <citation type="submission" date="2019-03" db="EMBL/GenBank/DDBJ databases">
        <title>Whole genome sequence of a novel Rubrobacter taiwanensis strain, isolated from Yellowstone National Park.</title>
        <authorList>
            <person name="Freed S."/>
            <person name="Ramaley R.F."/>
            <person name="Kyndt J.A."/>
        </authorList>
    </citation>
    <scope>NUCLEOTIDE SEQUENCE [LARGE SCALE GENOMIC DNA]</scope>
    <source>
        <strain evidence="7 8">Yellowstone</strain>
    </source>
</reference>
<comment type="pathway">
    <text evidence="3 4">Purine metabolism; IMP biosynthesis via de novo pathway; 5-amino-1-(5-phospho-D-ribosyl)imidazole-4-carboxylate from 5-amino-1-(5-phospho-D-ribosyl)imidazole (N5-CAIR route): step 2/2.</text>
</comment>
<comment type="function">
    <text evidence="3 4">Catalyzes the conversion of N5-carboxyaminoimidazole ribonucleotide (N5-CAIR) to 4-carboxy-5-aminoimidazole ribonucleotide (CAIR).</text>
</comment>
<keyword evidence="8" id="KW-1185">Reference proteome</keyword>
<gene>
    <name evidence="3 7" type="primary">purE</name>
    <name evidence="7" type="ORF">E0L93_01450</name>
</gene>
<feature type="binding site" evidence="3 5">
    <location>
        <position position="41"/>
    </location>
    <ligand>
        <name>substrate</name>
    </ligand>
</feature>
<feature type="domain" description="PurE" evidence="6">
    <location>
        <begin position="3"/>
        <end position="154"/>
    </location>
</feature>
<proteinExistence type="inferred from homology"/>
<evidence type="ECO:0000256" key="1">
    <source>
        <dbReference type="ARBA" id="ARBA00022755"/>
    </source>
</evidence>
<keyword evidence="1 3" id="KW-0658">Purine biosynthesis</keyword>
<dbReference type="UniPathway" id="UPA00074">
    <property type="reaction ID" value="UER00943"/>
</dbReference>
<comment type="similarity">
    <text evidence="3">Belongs to the AIR carboxylase family. Class I subfamily.</text>
</comment>
<dbReference type="GO" id="GO:0034023">
    <property type="term" value="F:5-(carboxyamino)imidazole ribonucleotide mutase activity"/>
    <property type="evidence" value="ECO:0007669"/>
    <property type="project" value="UniProtKB-UniRule"/>
</dbReference>
<dbReference type="NCBIfam" id="TIGR01162">
    <property type="entry name" value="purE"/>
    <property type="match status" value="1"/>
</dbReference>
<sequence>MAARVGVIMGSASDWETMRHACEVLEELGIPYEKRVVSAHRTPDLMFEYAAGAARRGLEVIIAGAGGAAHLPGMVASKTVLPVIGVPVRSSSLNGLDSLLSIVQMPGGVPVATVAIGRAGATNAGLLAAQILAVRDPEIRHSLEERRERVRREVLEGGDLS</sequence>
<dbReference type="InterPro" id="IPR033747">
    <property type="entry name" value="PurE_ClassI"/>
</dbReference>
<evidence type="ECO:0000313" key="8">
    <source>
        <dbReference type="Proteomes" id="UP000295244"/>
    </source>
</evidence>
<dbReference type="Gene3D" id="3.40.50.1970">
    <property type="match status" value="1"/>
</dbReference>
<dbReference type="OrthoDB" id="9791908at2"/>
<accession>A0A4R1BTA6</accession>
<dbReference type="Pfam" id="PF00731">
    <property type="entry name" value="AIRC"/>
    <property type="match status" value="1"/>
</dbReference>